<feature type="domain" description="Aldehyde dehydrogenase" evidence="6">
    <location>
        <begin position="284"/>
        <end position="389"/>
    </location>
</feature>
<evidence type="ECO:0000259" key="6">
    <source>
        <dbReference type="Pfam" id="PF00171"/>
    </source>
</evidence>
<dbReference type="GO" id="GO:0006081">
    <property type="term" value="P:aldehyde metabolic process"/>
    <property type="evidence" value="ECO:0007669"/>
    <property type="project" value="InterPro"/>
</dbReference>
<evidence type="ECO:0000313" key="8">
    <source>
        <dbReference type="Proteomes" id="UP001177023"/>
    </source>
</evidence>
<evidence type="ECO:0000313" key="7">
    <source>
        <dbReference type="EMBL" id="CAJ0571057.1"/>
    </source>
</evidence>
<dbReference type="PANTHER" id="PTHR43570">
    <property type="entry name" value="ALDEHYDE DEHYDROGENASE"/>
    <property type="match status" value="1"/>
</dbReference>
<dbReference type="PROSITE" id="PS00687">
    <property type="entry name" value="ALDEHYDE_DEHYDR_GLU"/>
    <property type="match status" value="1"/>
</dbReference>
<dbReference type="Gene3D" id="3.40.605.10">
    <property type="entry name" value="Aldehyde Dehydrogenase, Chain A, domain 1"/>
    <property type="match status" value="2"/>
</dbReference>
<dbReference type="CDD" id="cd07087">
    <property type="entry name" value="ALDH_F3-13-14_CALDH-like"/>
    <property type="match status" value="1"/>
</dbReference>
<feature type="active site" evidence="3 4">
    <location>
        <position position="202"/>
    </location>
</feature>
<dbReference type="GO" id="GO:0004029">
    <property type="term" value="F:aldehyde dehydrogenase (NAD+) activity"/>
    <property type="evidence" value="ECO:0007669"/>
    <property type="project" value="TreeGrafter"/>
</dbReference>
<dbReference type="InterPro" id="IPR029510">
    <property type="entry name" value="Ald_DH_CS_GLU"/>
</dbReference>
<dbReference type="SUPFAM" id="SSF53720">
    <property type="entry name" value="ALDH-like"/>
    <property type="match status" value="1"/>
</dbReference>
<dbReference type="InterPro" id="IPR016161">
    <property type="entry name" value="Ald_DH/histidinol_DH"/>
</dbReference>
<comment type="caution">
    <text evidence="7">The sequence shown here is derived from an EMBL/GenBank/DDBJ whole genome shotgun (WGS) entry which is preliminary data.</text>
</comment>
<evidence type="ECO:0000256" key="2">
    <source>
        <dbReference type="ARBA" id="ARBA00023002"/>
    </source>
</evidence>
<evidence type="ECO:0000256" key="5">
    <source>
        <dbReference type="RuleBase" id="RU003345"/>
    </source>
</evidence>
<dbReference type="InterPro" id="IPR015590">
    <property type="entry name" value="Aldehyde_DH_dom"/>
</dbReference>
<feature type="active site" evidence="3">
    <location>
        <position position="236"/>
    </location>
</feature>
<dbReference type="EMBL" id="CATQJA010002530">
    <property type="protein sequence ID" value="CAJ0571057.1"/>
    <property type="molecule type" value="Genomic_DNA"/>
</dbReference>
<dbReference type="InterPro" id="IPR012394">
    <property type="entry name" value="Aldehyde_DH_NAD(P)"/>
</dbReference>
<keyword evidence="2 5" id="KW-0560">Oxidoreductase</keyword>
<organism evidence="7 8">
    <name type="scientific">Mesorhabditis spiculigera</name>
    <dbReference type="NCBI Taxonomy" id="96644"/>
    <lineage>
        <taxon>Eukaryota</taxon>
        <taxon>Metazoa</taxon>
        <taxon>Ecdysozoa</taxon>
        <taxon>Nematoda</taxon>
        <taxon>Chromadorea</taxon>
        <taxon>Rhabditida</taxon>
        <taxon>Rhabditina</taxon>
        <taxon>Rhabditomorpha</taxon>
        <taxon>Rhabditoidea</taxon>
        <taxon>Rhabditidae</taxon>
        <taxon>Mesorhabditinae</taxon>
        <taxon>Mesorhabditis</taxon>
    </lineage>
</organism>
<evidence type="ECO:0000256" key="1">
    <source>
        <dbReference type="ARBA" id="ARBA00009986"/>
    </source>
</evidence>
<evidence type="ECO:0000256" key="3">
    <source>
        <dbReference type="PIRSR" id="PIRSR036492-1"/>
    </source>
</evidence>
<dbReference type="Pfam" id="PF00171">
    <property type="entry name" value="Aldedh"/>
    <property type="match status" value="2"/>
</dbReference>
<evidence type="ECO:0000256" key="4">
    <source>
        <dbReference type="PROSITE-ProRule" id="PRU10007"/>
    </source>
</evidence>
<feature type="non-terminal residue" evidence="7">
    <location>
        <position position="400"/>
    </location>
</feature>
<feature type="domain" description="Aldehyde dehydrogenase" evidence="6">
    <location>
        <begin position="5"/>
        <end position="243"/>
    </location>
</feature>
<comment type="similarity">
    <text evidence="1 5">Belongs to the aldehyde dehydrogenase family.</text>
</comment>
<reference evidence="7" key="1">
    <citation type="submission" date="2023-06" db="EMBL/GenBank/DDBJ databases">
        <authorList>
            <person name="Delattre M."/>
        </authorList>
    </citation>
    <scope>NUCLEOTIDE SEQUENCE</scope>
    <source>
        <strain evidence="7">AF72</strain>
    </source>
</reference>
<dbReference type="GO" id="GO:0005737">
    <property type="term" value="C:cytoplasm"/>
    <property type="evidence" value="ECO:0007669"/>
    <property type="project" value="TreeGrafter"/>
</dbReference>
<keyword evidence="8" id="KW-1185">Reference proteome</keyword>
<dbReference type="AlphaFoldDB" id="A0AA36CN65"/>
<dbReference type="PIRSF" id="PIRSF036492">
    <property type="entry name" value="ALDH"/>
    <property type="match status" value="1"/>
</dbReference>
<proteinExistence type="inferred from homology"/>
<dbReference type="Gene3D" id="3.40.309.10">
    <property type="entry name" value="Aldehyde Dehydrogenase, Chain A, domain 2"/>
    <property type="match status" value="2"/>
</dbReference>
<dbReference type="InterPro" id="IPR016163">
    <property type="entry name" value="Ald_DH_C"/>
</dbReference>
<dbReference type="InterPro" id="IPR016162">
    <property type="entry name" value="Ald_DH_N"/>
</dbReference>
<gene>
    <name evidence="7" type="ORF">MSPICULIGERA_LOCUS9482</name>
</gene>
<dbReference type="FunFam" id="3.40.605.10:FF:000004">
    <property type="entry name" value="Aldehyde dehydrogenase"/>
    <property type="match status" value="1"/>
</dbReference>
<accession>A0AA36CN65</accession>
<protein>
    <recommendedName>
        <fullName evidence="6">Aldehyde dehydrogenase domain-containing protein</fullName>
    </recommendedName>
</protein>
<sequence>MPCYHALVEKQRAYFKSGATRPLENRKETLNKLKKMLEEDGEEIAAAIFKDLHRDGHFETFGVTHQINETLEKLEEWSAPTKLSSDGNDELFIVREPVGVVLVISPWNYPLFTSAPLVQALAAGNTVILKPSELAQHTAQAFEKIINKHFDEKVFAVVNGAVEETTALLSERFDHIVYTGNPAVAKIVMAAAAKNLTPVTLELGGKNPTVVLDDADVALAAEKIAKAKMMNCGQICINPDYVLTTSITKPKLILCHPAGFCPYHLGTPFRPSKSVDRENKCIYEIEENDELMKDEIFGPILPILTVDNLEKALDFVKEREKPLAAYIFSKDPEAVRRFITETWSGGVCVNDVHSHAFSPSVPFGGVGNSGLGRINGKYSFDNFTHEKAVLIRGWSVRPTE</sequence>
<dbReference type="PANTHER" id="PTHR43570:SF16">
    <property type="entry name" value="ALDEHYDE DEHYDROGENASE TYPE III, ISOFORM Q"/>
    <property type="match status" value="1"/>
</dbReference>
<dbReference type="Proteomes" id="UP001177023">
    <property type="component" value="Unassembled WGS sequence"/>
</dbReference>
<name>A0AA36CN65_9BILA</name>